<dbReference type="Proteomes" id="UP000292346">
    <property type="component" value="Unassembled WGS sequence"/>
</dbReference>
<proteinExistence type="predicted"/>
<dbReference type="OrthoDB" id="3827900at2"/>
<dbReference type="EMBL" id="SJJZ01000001">
    <property type="protein sequence ID" value="TCC11272.1"/>
    <property type="molecule type" value="Genomic_DNA"/>
</dbReference>
<protein>
    <submittedName>
        <fullName evidence="1">Uncharacterized protein</fullName>
    </submittedName>
</protein>
<dbReference type="RefSeq" id="WP_131335760.1">
    <property type="nucleotide sequence ID" value="NZ_SJJZ01000001.1"/>
</dbReference>
<comment type="caution">
    <text evidence="1">The sequence shown here is derived from an EMBL/GenBank/DDBJ whole genome shotgun (WGS) entry which is preliminary data.</text>
</comment>
<keyword evidence="2" id="KW-1185">Reference proteome</keyword>
<sequence length="94" mass="10348">MAITGVAGKRRFLDLWARALGVGNDLEAMAKLRAVMNELDDARSQLQKTTRVLASVPDPDANVGATGAMDALESTWRNLLAVERRFAKHERGRK</sequence>
<name>A0A4R0HPQ1_9ACTN</name>
<reference evidence="1 2" key="1">
    <citation type="submission" date="2019-02" db="EMBL/GenBank/DDBJ databases">
        <title>Kribbella capetownensis sp. nov. and Kribbella speibonae sp. nov., isolated from soil.</title>
        <authorList>
            <person name="Curtis S.M."/>
            <person name="Norton I."/>
            <person name="Everest G.J."/>
            <person name="Meyers P.R."/>
        </authorList>
    </citation>
    <scope>NUCLEOTIDE SEQUENCE [LARGE SCALE GENOMIC DNA]</scope>
    <source>
        <strain evidence="1 2">KCTC 29219</strain>
    </source>
</reference>
<gene>
    <name evidence="1" type="ORF">E0H45_08285</name>
</gene>
<accession>A0A4R0HPQ1</accession>
<evidence type="ECO:0000313" key="1">
    <source>
        <dbReference type="EMBL" id="TCC11272.1"/>
    </source>
</evidence>
<evidence type="ECO:0000313" key="2">
    <source>
        <dbReference type="Proteomes" id="UP000292346"/>
    </source>
</evidence>
<dbReference type="AlphaFoldDB" id="A0A4R0HPQ1"/>
<organism evidence="1 2">
    <name type="scientific">Kribbella soli</name>
    <dbReference type="NCBI Taxonomy" id="1124743"/>
    <lineage>
        <taxon>Bacteria</taxon>
        <taxon>Bacillati</taxon>
        <taxon>Actinomycetota</taxon>
        <taxon>Actinomycetes</taxon>
        <taxon>Propionibacteriales</taxon>
        <taxon>Kribbellaceae</taxon>
        <taxon>Kribbella</taxon>
    </lineage>
</organism>